<accession>A0A0B6ZFS6</accession>
<dbReference type="SUPFAM" id="SSF46966">
    <property type="entry name" value="Spectrin repeat"/>
    <property type="match status" value="1"/>
</dbReference>
<dbReference type="EMBL" id="HACG01019715">
    <property type="protein sequence ID" value="CEK66580.1"/>
    <property type="molecule type" value="Transcribed_RNA"/>
</dbReference>
<sequence>AVDDVQRLDRLLKTETGLTAIESVDAQVKFVLRRWEQLQRRVKECDVRLSQERYDLVQYGNDIESMLAWLDEAEVIQ</sequence>
<feature type="non-terminal residue" evidence="1">
    <location>
        <position position="77"/>
    </location>
</feature>
<proteinExistence type="predicted"/>
<name>A0A0B6ZFS6_9EUPU</name>
<evidence type="ECO:0000313" key="1">
    <source>
        <dbReference type="EMBL" id="CEK66580.1"/>
    </source>
</evidence>
<dbReference type="AlphaFoldDB" id="A0A0B6ZFS6"/>
<protein>
    <submittedName>
        <fullName evidence="1">Uncharacterized protein</fullName>
    </submittedName>
</protein>
<organism evidence="1">
    <name type="scientific">Arion vulgaris</name>
    <dbReference type="NCBI Taxonomy" id="1028688"/>
    <lineage>
        <taxon>Eukaryota</taxon>
        <taxon>Metazoa</taxon>
        <taxon>Spiralia</taxon>
        <taxon>Lophotrochozoa</taxon>
        <taxon>Mollusca</taxon>
        <taxon>Gastropoda</taxon>
        <taxon>Heterobranchia</taxon>
        <taxon>Euthyneura</taxon>
        <taxon>Panpulmonata</taxon>
        <taxon>Eupulmonata</taxon>
        <taxon>Stylommatophora</taxon>
        <taxon>Helicina</taxon>
        <taxon>Arionoidea</taxon>
        <taxon>Arionidae</taxon>
        <taxon>Arion</taxon>
    </lineage>
</organism>
<dbReference type="Gene3D" id="1.20.58.60">
    <property type="match status" value="1"/>
</dbReference>
<reference evidence="1" key="1">
    <citation type="submission" date="2014-12" db="EMBL/GenBank/DDBJ databases">
        <title>Insight into the proteome of Arion vulgaris.</title>
        <authorList>
            <person name="Aradska J."/>
            <person name="Bulat T."/>
            <person name="Smidak R."/>
            <person name="Sarate P."/>
            <person name="Gangsoo J."/>
            <person name="Sialana F."/>
            <person name="Bilban M."/>
            <person name="Lubec G."/>
        </authorList>
    </citation>
    <scope>NUCLEOTIDE SEQUENCE</scope>
    <source>
        <tissue evidence="1">Skin</tissue>
    </source>
</reference>
<gene>
    <name evidence="1" type="primary">ORF59372</name>
</gene>
<feature type="non-terminal residue" evidence="1">
    <location>
        <position position="1"/>
    </location>
</feature>